<dbReference type="Pfam" id="PF07661">
    <property type="entry name" value="MORN_2"/>
    <property type="match status" value="1"/>
</dbReference>
<keyword evidence="2" id="KW-1185">Reference proteome</keyword>
<name>A0A1T5GGU9_9SPHI</name>
<accession>A0A1T5GGU9</accession>
<evidence type="ECO:0000313" key="1">
    <source>
        <dbReference type="EMBL" id="SKC07596.1"/>
    </source>
</evidence>
<dbReference type="EMBL" id="FUZF01000025">
    <property type="protein sequence ID" value="SKC07596.1"/>
    <property type="molecule type" value="Genomic_DNA"/>
</dbReference>
<evidence type="ECO:0000313" key="2">
    <source>
        <dbReference type="Proteomes" id="UP000190150"/>
    </source>
</evidence>
<dbReference type="Proteomes" id="UP000190150">
    <property type="component" value="Unassembled WGS sequence"/>
</dbReference>
<protein>
    <submittedName>
        <fullName evidence="1">MORN repeat variant</fullName>
    </submittedName>
</protein>
<gene>
    <name evidence="1" type="ORF">SAMN05660841_04039</name>
</gene>
<dbReference type="Gene3D" id="2.20.110.10">
    <property type="entry name" value="Histone H3 K4-specific methyltransferase SET7/9 N-terminal domain"/>
    <property type="match status" value="1"/>
</dbReference>
<dbReference type="STRING" id="1513896.SAMN05660841_04039"/>
<proteinExistence type="predicted"/>
<reference evidence="2" key="1">
    <citation type="submission" date="2017-02" db="EMBL/GenBank/DDBJ databases">
        <authorList>
            <person name="Varghese N."/>
            <person name="Submissions S."/>
        </authorList>
    </citation>
    <scope>NUCLEOTIDE SEQUENCE [LARGE SCALE GENOMIC DNA]</scope>
    <source>
        <strain evidence="2">DSM 24091</strain>
    </source>
</reference>
<dbReference type="SUPFAM" id="SSF82185">
    <property type="entry name" value="Histone H3 K4-specific methyltransferase SET7/9 N-terminal domain"/>
    <property type="match status" value="1"/>
</dbReference>
<dbReference type="InterPro" id="IPR011652">
    <property type="entry name" value="MORN_2"/>
</dbReference>
<sequence length="385" mass="44887">MTTEKSNYIHMKKAIYLITVLSTLLFSLKAQDNKPLYFEKAPNDMMRFYFDQNYYLVDKNCEFKYIERVSSFDIKTNKFEGLVRDFDPNGRVILSGQYQNGKKQGDFKAYHPNGALKWESTFVDDVATGSWKYYYPDGKPMLFITLGPSDFHINQYWDRKGQQQIKDGEGTYDIDLPIVGFTEHGYTRFNRRGKVKNGLPEGLWYVSFVEEGKRRIQTHLLTEQYENGQLNGQRFEEGFNHLLIAKEDFVFTPNDYFPRAEHLLSKKCSFDEFTGFNIFIANKFVQYLEQFSFQSNQDIETALSYHVKVSKKGIPSSATLLDTENILSKEEKNIFERMINQIGYYLPSYSEGEPIADTLIITFTLQTKGEKTHIAPVQIQRQKGI</sequence>
<dbReference type="AlphaFoldDB" id="A0A1T5GGU9"/>
<organism evidence="1 2">
    <name type="scientific">Sphingobacterium nematocida</name>
    <dbReference type="NCBI Taxonomy" id="1513896"/>
    <lineage>
        <taxon>Bacteria</taxon>
        <taxon>Pseudomonadati</taxon>
        <taxon>Bacteroidota</taxon>
        <taxon>Sphingobacteriia</taxon>
        <taxon>Sphingobacteriales</taxon>
        <taxon>Sphingobacteriaceae</taxon>
        <taxon>Sphingobacterium</taxon>
    </lineage>
</organism>